<protein>
    <recommendedName>
        <fullName evidence="2">precorrin-2 dehydrogenase</fullName>
        <ecNumber evidence="2">1.3.1.76</ecNumber>
    </recommendedName>
</protein>
<dbReference type="GO" id="GO:0043115">
    <property type="term" value="F:precorrin-2 dehydrogenase activity"/>
    <property type="evidence" value="ECO:0007669"/>
    <property type="project" value="UniProtKB-EC"/>
</dbReference>
<evidence type="ECO:0000256" key="6">
    <source>
        <dbReference type="SAM" id="MobiDB-lite"/>
    </source>
</evidence>
<dbReference type="GO" id="GO:0019354">
    <property type="term" value="P:siroheme biosynthetic process"/>
    <property type="evidence" value="ECO:0007669"/>
    <property type="project" value="UniProtKB-UniPathway"/>
</dbReference>
<comment type="pathway">
    <text evidence="1">Porphyrin-containing compound metabolism; siroheme biosynthesis; sirohydrochlorin from precorrin-2: step 1/1.</text>
</comment>
<dbReference type="UniPathway" id="UPA00262">
    <property type="reaction ID" value="UER00222"/>
</dbReference>
<feature type="region of interest" description="Disordered" evidence="6">
    <location>
        <begin position="147"/>
        <end position="172"/>
    </location>
</feature>
<accession>E3CWT2</accession>
<feature type="compositionally biased region" description="Low complexity" evidence="6">
    <location>
        <begin position="150"/>
        <end position="161"/>
    </location>
</feature>
<evidence type="ECO:0000256" key="5">
    <source>
        <dbReference type="ARBA" id="ARBA00023244"/>
    </source>
</evidence>
<dbReference type="SUPFAM" id="SSF51735">
    <property type="entry name" value="NAD(P)-binding Rossmann-fold domains"/>
    <property type="match status" value="1"/>
</dbReference>
<dbReference type="HOGENOM" id="CLU_1712425_0_0_0"/>
<dbReference type="EMBL" id="CM001022">
    <property type="protein sequence ID" value="EFQ22587.1"/>
    <property type="molecule type" value="Genomic_DNA"/>
</dbReference>
<feature type="compositionally biased region" description="Basic and acidic residues" evidence="6">
    <location>
        <begin position="162"/>
        <end position="172"/>
    </location>
</feature>
<dbReference type="PaxDb" id="584708-Apau_0150"/>
<keyword evidence="5" id="KW-0627">Porphyrin biosynthesis</keyword>
<dbReference type="GO" id="GO:0004325">
    <property type="term" value="F:ferrochelatase activity"/>
    <property type="evidence" value="ECO:0007669"/>
    <property type="project" value="InterPro"/>
</dbReference>
<name>E3CWT2_9BACT</name>
<dbReference type="STRING" id="584708.Apau_0150"/>
<evidence type="ECO:0000256" key="1">
    <source>
        <dbReference type="ARBA" id="ARBA00005010"/>
    </source>
</evidence>
<dbReference type="RefSeq" id="WP_006299731.1">
    <property type="nucleotide sequence ID" value="NZ_CM001022.1"/>
</dbReference>
<evidence type="ECO:0000313" key="8">
    <source>
        <dbReference type="Proteomes" id="UP000005096"/>
    </source>
</evidence>
<dbReference type="EC" id="1.3.1.76" evidence="2"/>
<dbReference type="Pfam" id="PF13241">
    <property type="entry name" value="NAD_binding_7"/>
    <property type="match status" value="1"/>
</dbReference>
<evidence type="ECO:0000256" key="3">
    <source>
        <dbReference type="ARBA" id="ARBA00023002"/>
    </source>
</evidence>
<keyword evidence="3" id="KW-0560">Oxidoreductase</keyword>
<keyword evidence="8" id="KW-1185">Reference proteome</keyword>
<proteinExistence type="predicted"/>
<dbReference type="Proteomes" id="UP000005096">
    <property type="component" value="Chromosome"/>
</dbReference>
<organism evidence="7 8">
    <name type="scientific">Aminomonas paucivorans DSM 12260</name>
    <dbReference type="NCBI Taxonomy" id="584708"/>
    <lineage>
        <taxon>Bacteria</taxon>
        <taxon>Thermotogati</taxon>
        <taxon>Synergistota</taxon>
        <taxon>Synergistia</taxon>
        <taxon>Synergistales</taxon>
        <taxon>Synergistaceae</taxon>
        <taxon>Aminomonas</taxon>
    </lineage>
</organism>
<dbReference type="PANTHER" id="PTHR35330:SF1">
    <property type="entry name" value="SIROHEME BIOSYNTHESIS PROTEIN MET8"/>
    <property type="match status" value="1"/>
</dbReference>
<evidence type="ECO:0000256" key="2">
    <source>
        <dbReference type="ARBA" id="ARBA00012400"/>
    </source>
</evidence>
<keyword evidence="4" id="KW-0520">NAD</keyword>
<dbReference type="AlphaFoldDB" id="E3CWT2"/>
<gene>
    <name evidence="7" type="ORF">Apau_0150</name>
</gene>
<evidence type="ECO:0000313" key="7">
    <source>
        <dbReference type="EMBL" id="EFQ22587.1"/>
    </source>
</evidence>
<evidence type="ECO:0000256" key="4">
    <source>
        <dbReference type="ARBA" id="ARBA00023027"/>
    </source>
</evidence>
<dbReference type="InterPro" id="IPR028161">
    <property type="entry name" value="Met8-like"/>
</dbReference>
<dbReference type="InterPro" id="IPR036291">
    <property type="entry name" value="NAD(P)-bd_dom_sf"/>
</dbReference>
<sequence>MRGPFRLLAALRTDVPVLLAGGGTVGTRKARTLGDAGAKVHLVSPEATEELADRAERGEIRWERRRVAAEDFRAHRFAVLALDEATTREVLPLAEGSGCLLCCCALPRAGDFALAAQWEHHGFALGVTSGGEDPAGAGAMKRRLKRLLEGQHGPAGEAHAAPGRDDTKERTP</sequence>
<dbReference type="eggNOG" id="COG1648">
    <property type="taxonomic scope" value="Bacteria"/>
</dbReference>
<reference evidence="7 8" key="1">
    <citation type="journal article" date="2010" name="Stand. Genomic Sci.">
        <title>Non-contiguous finished genome sequence of Aminomonas paucivorans type strain (GLU-3).</title>
        <authorList>
            <person name="Pitluck S."/>
            <person name="Yasawong M."/>
            <person name="Held B."/>
            <person name="Lapidus A."/>
            <person name="Nolan M."/>
            <person name="Copeland A."/>
            <person name="Lucas S."/>
            <person name="Del Rio T.G."/>
            <person name="Tice H."/>
            <person name="Cheng J.F."/>
            <person name="Chertkov O."/>
            <person name="Goodwin L."/>
            <person name="Tapia R."/>
            <person name="Han C."/>
            <person name="Liolios K."/>
            <person name="Ivanova N."/>
            <person name="Mavromatis K."/>
            <person name="Ovchinnikova G."/>
            <person name="Pati A."/>
            <person name="Chen A."/>
            <person name="Palaniappan K."/>
            <person name="Land M."/>
            <person name="Hauser L."/>
            <person name="Chang Y.J."/>
            <person name="Jeffries C.D."/>
            <person name="Pukall R."/>
            <person name="Spring S."/>
            <person name="Rohde M."/>
            <person name="Sikorski J."/>
            <person name="Goker M."/>
            <person name="Woyke T."/>
            <person name="Bristow J."/>
            <person name="Eisen J.A."/>
            <person name="Markowitz V."/>
            <person name="Hugenholtz P."/>
            <person name="Kyrpides N.C."/>
            <person name="Klenk H.P."/>
        </authorList>
    </citation>
    <scope>NUCLEOTIDE SEQUENCE [LARGE SCALE GENOMIC DNA]</scope>
    <source>
        <strain evidence="7 8">DSM 12260</strain>
    </source>
</reference>
<dbReference type="PANTHER" id="PTHR35330">
    <property type="entry name" value="SIROHEME BIOSYNTHESIS PROTEIN MET8"/>
    <property type="match status" value="1"/>
</dbReference>
<dbReference type="Gene3D" id="3.40.50.720">
    <property type="entry name" value="NAD(P)-binding Rossmann-like Domain"/>
    <property type="match status" value="1"/>
</dbReference>